<feature type="region of interest" description="Disordered" evidence="1">
    <location>
        <begin position="173"/>
        <end position="202"/>
    </location>
</feature>
<proteinExistence type="predicted"/>
<organism evidence="2 3">
    <name type="scientific">Paracidovorax wautersii</name>
    <dbReference type="NCBI Taxonomy" id="1177982"/>
    <lineage>
        <taxon>Bacteria</taxon>
        <taxon>Pseudomonadati</taxon>
        <taxon>Pseudomonadota</taxon>
        <taxon>Betaproteobacteria</taxon>
        <taxon>Burkholderiales</taxon>
        <taxon>Comamonadaceae</taxon>
        <taxon>Paracidovorax</taxon>
    </lineage>
</organism>
<dbReference type="EMBL" id="WNDQ01000053">
    <property type="protein sequence ID" value="KAF1019550.1"/>
    <property type="molecule type" value="Genomic_DNA"/>
</dbReference>
<dbReference type="AlphaFoldDB" id="A0A7V8FLU8"/>
<dbReference type="Proteomes" id="UP000461670">
    <property type="component" value="Unassembled WGS sequence"/>
</dbReference>
<evidence type="ECO:0008006" key="4">
    <source>
        <dbReference type="Google" id="ProtNLM"/>
    </source>
</evidence>
<gene>
    <name evidence="2" type="ORF">GAK30_03069</name>
</gene>
<protein>
    <recommendedName>
        <fullName evidence="4">DUF2325 domain-containing protein</fullName>
    </recommendedName>
</protein>
<evidence type="ECO:0000313" key="2">
    <source>
        <dbReference type="EMBL" id="KAF1019550.1"/>
    </source>
</evidence>
<accession>A0A7V8FLU8</accession>
<sequence>MQQVPQDLPDLAQEHEVLLRGYGRAQARCSDLLHTQAQTIARLQAQAMRLRAAVIVRDNALAWEREDRRALEQAAPGLPRRQTLARRVDDLLARVQALMRQQLTHNLQAPSRTAALPLPPDPEALEASLRAADLVICQTGCVSHGDYWRVQDHCRRRARPACWWTSPTRWPSCRSRRRNRRRRDRPGGARGRSSARRPSRLEEFGLAAQPALDVLRGLLGRVGQQARGQFARPVQQLAVGLQIGKTQQRRT</sequence>
<evidence type="ECO:0000256" key="1">
    <source>
        <dbReference type="SAM" id="MobiDB-lite"/>
    </source>
</evidence>
<name>A0A7V8FLU8_9BURK</name>
<reference evidence="3" key="1">
    <citation type="journal article" date="2020" name="MBio">
        <title>Horizontal gene transfer to a defensive symbiont with a reduced genome amongst a multipartite beetle microbiome.</title>
        <authorList>
            <person name="Waterworth S.C."/>
            <person name="Florez L.V."/>
            <person name="Rees E.R."/>
            <person name="Hertweck C."/>
            <person name="Kaltenpoth M."/>
            <person name="Kwan J.C."/>
        </authorList>
    </citation>
    <scope>NUCLEOTIDE SEQUENCE [LARGE SCALE GENOMIC DNA]</scope>
</reference>
<comment type="caution">
    <text evidence="2">The sequence shown here is derived from an EMBL/GenBank/DDBJ whole genome shotgun (WGS) entry which is preliminary data.</text>
</comment>
<evidence type="ECO:0000313" key="3">
    <source>
        <dbReference type="Proteomes" id="UP000461670"/>
    </source>
</evidence>
<feature type="compositionally biased region" description="Basic residues" evidence="1">
    <location>
        <begin position="174"/>
        <end position="184"/>
    </location>
</feature>